<dbReference type="OrthoDB" id="7584306at2"/>
<organism evidence="2 3">
    <name type="scientific">Sphingomonas dokdonensis</name>
    <dbReference type="NCBI Taxonomy" id="344880"/>
    <lineage>
        <taxon>Bacteria</taxon>
        <taxon>Pseudomonadati</taxon>
        <taxon>Pseudomonadota</taxon>
        <taxon>Alphaproteobacteria</taxon>
        <taxon>Sphingomonadales</taxon>
        <taxon>Sphingomonadaceae</taxon>
        <taxon>Sphingomonas</taxon>
    </lineage>
</organism>
<comment type="caution">
    <text evidence="2">The sequence shown here is derived from an EMBL/GenBank/DDBJ whole genome shotgun (WGS) entry which is preliminary data.</text>
</comment>
<keyword evidence="3" id="KW-1185">Reference proteome</keyword>
<evidence type="ECO:0000313" key="3">
    <source>
        <dbReference type="Proteomes" id="UP000197290"/>
    </source>
</evidence>
<protein>
    <submittedName>
        <fullName evidence="2">Uncharacterized protein</fullName>
    </submittedName>
</protein>
<dbReference type="EMBL" id="NBBI01000003">
    <property type="protein sequence ID" value="OWK30256.1"/>
    <property type="molecule type" value="Genomic_DNA"/>
</dbReference>
<dbReference type="Proteomes" id="UP000197290">
    <property type="component" value="Unassembled WGS sequence"/>
</dbReference>
<dbReference type="AlphaFoldDB" id="A0A245ZKJ1"/>
<evidence type="ECO:0000313" key="2">
    <source>
        <dbReference type="EMBL" id="OWK30256.1"/>
    </source>
</evidence>
<gene>
    <name evidence="2" type="ORF">SPDO_19410</name>
</gene>
<sequence>MNKRRQIALAVGVLSLAAVASDPPSANITILTHRAGDVAPARFQAAVDLGLASATILVTWTADQLAR</sequence>
<feature type="signal peptide" evidence="1">
    <location>
        <begin position="1"/>
        <end position="20"/>
    </location>
</feature>
<reference evidence="2 3" key="1">
    <citation type="submission" date="2017-03" db="EMBL/GenBank/DDBJ databases">
        <title>Genome sequence of Sphingomonas dokdonensis DSM 21029.</title>
        <authorList>
            <person name="Poehlein A."/>
            <person name="Wuebbeler J.H."/>
            <person name="Steinbuechel A."/>
            <person name="Daniel R."/>
        </authorList>
    </citation>
    <scope>NUCLEOTIDE SEQUENCE [LARGE SCALE GENOMIC DNA]</scope>
    <source>
        <strain evidence="2 3">DSM 21029</strain>
    </source>
</reference>
<proteinExistence type="predicted"/>
<evidence type="ECO:0000256" key="1">
    <source>
        <dbReference type="SAM" id="SignalP"/>
    </source>
</evidence>
<dbReference type="RefSeq" id="WP_088367266.1">
    <property type="nucleotide sequence ID" value="NZ_NBBI01000003.1"/>
</dbReference>
<accession>A0A245ZKJ1</accession>
<keyword evidence="1" id="KW-0732">Signal</keyword>
<name>A0A245ZKJ1_9SPHN</name>
<feature type="chain" id="PRO_5012738142" evidence="1">
    <location>
        <begin position="21"/>
        <end position="67"/>
    </location>
</feature>